<reference evidence="1 2" key="1">
    <citation type="journal article" date="2006" name="Science">
        <title>The genome of black cottonwood, Populus trichocarpa (Torr. &amp; Gray).</title>
        <authorList>
            <person name="Tuskan G.A."/>
            <person name="Difazio S."/>
            <person name="Jansson S."/>
            <person name="Bohlmann J."/>
            <person name="Grigoriev I."/>
            <person name="Hellsten U."/>
            <person name="Putnam N."/>
            <person name="Ralph S."/>
            <person name="Rombauts S."/>
            <person name="Salamov A."/>
            <person name="Schein J."/>
            <person name="Sterck L."/>
            <person name="Aerts A."/>
            <person name="Bhalerao R.R."/>
            <person name="Bhalerao R.P."/>
            <person name="Blaudez D."/>
            <person name="Boerjan W."/>
            <person name="Brun A."/>
            <person name="Brunner A."/>
            <person name="Busov V."/>
            <person name="Campbell M."/>
            <person name="Carlson J."/>
            <person name="Chalot M."/>
            <person name="Chapman J."/>
            <person name="Chen G.L."/>
            <person name="Cooper D."/>
            <person name="Coutinho P.M."/>
            <person name="Couturier J."/>
            <person name="Covert S."/>
            <person name="Cronk Q."/>
            <person name="Cunningham R."/>
            <person name="Davis J."/>
            <person name="Degroeve S."/>
            <person name="Dejardin A."/>
            <person name="Depamphilis C."/>
            <person name="Detter J."/>
            <person name="Dirks B."/>
            <person name="Dubchak I."/>
            <person name="Duplessis S."/>
            <person name="Ehlting J."/>
            <person name="Ellis B."/>
            <person name="Gendler K."/>
            <person name="Goodstein D."/>
            <person name="Gribskov M."/>
            <person name="Grimwood J."/>
            <person name="Groover A."/>
            <person name="Gunter L."/>
            <person name="Hamberger B."/>
            <person name="Heinze B."/>
            <person name="Helariutta Y."/>
            <person name="Henrissat B."/>
            <person name="Holligan D."/>
            <person name="Holt R."/>
            <person name="Huang W."/>
            <person name="Islam-Faridi N."/>
            <person name="Jones S."/>
            <person name="Jones-Rhoades M."/>
            <person name="Jorgensen R."/>
            <person name="Joshi C."/>
            <person name="Kangasjarvi J."/>
            <person name="Karlsson J."/>
            <person name="Kelleher C."/>
            <person name="Kirkpatrick R."/>
            <person name="Kirst M."/>
            <person name="Kohler A."/>
            <person name="Kalluri U."/>
            <person name="Larimer F."/>
            <person name="Leebens-Mack J."/>
            <person name="Leple J.C."/>
            <person name="Locascio P."/>
            <person name="Lou Y."/>
            <person name="Lucas S."/>
            <person name="Martin F."/>
            <person name="Montanini B."/>
            <person name="Napoli C."/>
            <person name="Nelson D.R."/>
            <person name="Nelson C."/>
            <person name="Nieminen K."/>
            <person name="Nilsson O."/>
            <person name="Pereda V."/>
            <person name="Peter G."/>
            <person name="Philippe R."/>
            <person name="Pilate G."/>
            <person name="Poliakov A."/>
            <person name="Razumovskaya J."/>
            <person name="Richardson P."/>
            <person name="Rinaldi C."/>
            <person name="Ritland K."/>
            <person name="Rouze P."/>
            <person name="Ryaboy D."/>
            <person name="Schmutz J."/>
            <person name="Schrader J."/>
            <person name="Segerman B."/>
            <person name="Shin H."/>
            <person name="Siddiqui A."/>
            <person name="Sterky F."/>
            <person name="Terry A."/>
            <person name="Tsai C.J."/>
            <person name="Uberbacher E."/>
            <person name="Unneberg P."/>
            <person name="Vahala J."/>
            <person name="Wall K."/>
            <person name="Wessler S."/>
            <person name="Yang G."/>
            <person name="Yin T."/>
            <person name="Douglas C."/>
            <person name="Marra M."/>
            <person name="Sandberg G."/>
            <person name="Van de Peer Y."/>
            <person name="Rokhsar D."/>
        </authorList>
    </citation>
    <scope>NUCLEOTIDE SEQUENCE [LARGE SCALE GENOMIC DNA]</scope>
    <source>
        <strain evidence="2">cv. Nisqually</strain>
    </source>
</reference>
<dbReference type="EMBL" id="CM009293">
    <property type="protein sequence ID" value="PNT39066.1"/>
    <property type="molecule type" value="Genomic_DNA"/>
</dbReference>
<dbReference type="InParanoid" id="A0A2K2ANG6"/>
<evidence type="ECO:0000313" key="1">
    <source>
        <dbReference type="EMBL" id="PNT39066.1"/>
    </source>
</evidence>
<evidence type="ECO:0000313" key="2">
    <source>
        <dbReference type="Proteomes" id="UP000006729"/>
    </source>
</evidence>
<proteinExistence type="predicted"/>
<sequence>MSPEVHQLTARIIEKAAINLTYLDRICHFQWLFQCLNLYLFHHFQQPFECLNLYLFGKYASWVSSVLKKQEDPDKVAVPSQCSLLAQSVGTT</sequence>
<name>A0A2K2ANG6_POPTR</name>
<organism evidence="1 2">
    <name type="scientific">Populus trichocarpa</name>
    <name type="common">Western balsam poplar</name>
    <name type="synonym">Populus balsamifera subsp. trichocarpa</name>
    <dbReference type="NCBI Taxonomy" id="3694"/>
    <lineage>
        <taxon>Eukaryota</taxon>
        <taxon>Viridiplantae</taxon>
        <taxon>Streptophyta</taxon>
        <taxon>Embryophyta</taxon>
        <taxon>Tracheophyta</taxon>
        <taxon>Spermatophyta</taxon>
        <taxon>Magnoliopsida</taxon>
        <taxon>eudicotyledons</taxon>
        <taxon>Gunneridae</taxon>
        <taxon>Pentapetalae</taxon>
        <taxon>rosids</taxon>
        <taxon>fabids</taxon>
        <taxon>Malpighiales</taxon>
        <taxon>Salicaceae</taxon>
        <taxon>Saliceae</taxon>
        <taxon>Populus</taxon>
    </lineage>
</organism>
<accession>A0A2K2ANG6</accession>
<dbReference type="AlphaFoldDB" id="A0A2K2ANG6"/>
<dbReference type="Proteomes" id="UP000006729">
    <property type="component" value="Chromosome 4"/>
</dbReference>
<protein>
    <submittedName>
        <fullName evidence="1">Uncharacterized protein</fullName>
    </submittedName>
</protein>
<gene>
    <name evidence="1" type="ORF">POPTR_004G014900</name>
</gene>
<keyword evidence="2" id="KW-1185">Reference proteome</keyword>